<comment type="function">
    <text evidence="1">Troponin T is the tropomyosin-binding subunit of troponin, the thin filament regulatory complex which confers calcium-sensitivity to striated muscle actomyosin ATPase activity.</text>
</comment>
<feature type="compositionally biased region" description="Basic and acidic residues" evidence="3">
    <location>
        <begin position="49"/>
        <end position="81"/>
    </location>
</feature>
<feature type="compositionally biased region" description="Basic and acidic residues" evidence="3">
    <location>
        <begin position="290"/>
        <end position="300"/>
    </location>
</feature>
<dbReference type="PANTHER" id="PTHR11521:SF1">
    <property type="entry name" value="TROPONIN T, SKELETAL MUSCLE"/>
    <property type="match status" value="1"/>
</dbReference>
<dbReference type="FunFam" id="1.20.5.350:FF:000003">
    <property type="entry name" value="Troponin T isoform 5"/>
    <property type="match status" value="1"/>
</dbReference>
<evidence type="ECO:0000256" key="3">
    <source>
        <dbReference type="SAM" id="MobiDB-lite"/>
    </source>
</evidence>
<dbReference type="PANTHER" id="PTHR11521">
    <property type="entry name" value="TROPONIN T"/>
    <property type="match status" value="1"/>
</dbReference>
<reference evidence="4" key="1">
    <citation type="submission" date="2021-02" db="EMBL/GenBank/DDBJ databases">
        <authorList>
            <person name="Bekaert M."/>
        </authorList>
    </citation>
    <scope>NUCLEOTIDE SEQUENCE</scope>
    <source>
        <strain evidence="4">IoA-00</strain>
    </source>
</reference>
<feature type="region of interest" description="Disordered" evidence="3">
    <location>
        <begin position="187"/>
        <end position="249"/>
    </location>
</feature>
<evidence type="ECO:0000313" key="5">
    <source>
        <dbReference type="Proteomes" id="UP000675881"/>
    </source>
</evidence>
<dbReference type="Gene3D" id="1.20.5.350">
    <property type="match status" value="1"/>
</dbReference>
<feature type="compositionally biased region" description="Acidic residues" evidence="3">
    <location>
        <begin position="1"/>
        <end position="24"/>
    </location>
</feature>
<evidence type="ECO:0000256" key="1">
    <source>
        <dbReference type="ARBA" id="ARBA00003363"/>
    </source>
</evidence>
<dbReference type="GO" id="GO:0006936">
    <property type="term" value="P:muscle contraction"/>
    <property type="evidence" value="ECO:0007669"/>
    <property type="project" value="TreeGrafter"/>
</dbReference>
<dbReference type="GO" id="GO:0006937">
    <property type="term" value="P:regulation of muscle contraction"/>
    <property type="evidence" value="ECO:0007669"/>
    <property type="project" value="InterPro"/>
</dbReference>
<feature type="region of interest" description="Disordered" evidence="3">
    <location>
        <begin position="278"/>
        <end position="327"/>
    </location>
</feature>
<feature type="compositionally biased region" description="Basic and acidic residues" evidence="3">
    <location>
        <begin position="125"/>
        <end position="142"/>
    </location>
</feature>
<gene>
    <name evidence="4" type="ORF">LSAA_13788</name>
</gene>
<name>A0A7R8D449_LEPSM</name>
<sequence>MSDEEYYEEEEVEEYEEEYEEEETVQLSEKKSVRSEISRDEGDGNFLKARQEAKKGELDEQLKEYINEWRKQRSKEEEELKTSQGKASQAERDPLKRKKQQASGQGGGKGVSKKSDGGGLGNVQDARREMTKTKEQLEEEKKISLSIRIKPLDLDAMDSDVMRSKASELWDTIVRLETEKYDLEERQKRQDYDLKELKERQKQQLRQKAMKKGLDPEIEGKTKATAETQGNEERFRPRGSHGTDTRTYEDRRKLYEGGWEVVRAEHLQQLWKEKYDEWQKRPKSKLPKWFGERPGKKPGDPESPEDDEEVFFPRRLSSNSLGPKEHPSFEFEEHHLLF</sequence>
<dbReference type="GO" id="GO:0005523">
    <property type="term" value="F:tropomyosin binding"/>
    <property type="evidence" value="ECO:0007669"/>
    <property type="project" value="TreeGrafter"/>
</dbReference>
<dbReference type="AlphaFoldDB" id="A0A7R8D449"/>
<dbReference type="Proteomes" id="UP000675881">
    <property type="component" value="Chromosome 8"/>
</dbReference>
<dbReference type="EMBL" id="HG994587">
    <property type="protein sequence ID" value="CAF3022923.1"/>
    <property type="molecule type" value="Genomic_DNA"/>
</dbReference>
<comment type="similarity">
    <text evidence="2">Belongs to the troponin T family.</text>
</comment>
<dbReference type="Pfam" id="PF00992">
    <property type="entry name" value="Troponin"/>
    <property type="match status" value="1"/>
</dbReference>
<protein>
    <submittedName>
        <fullName evidence="4">TNNT3</fullName>
    </submittedName>
</protein>
<dbReference type="InterPro" id="IPR001978">
    <property type="entry name" value="Troponin"/>
</dbReference>
<dbReference type="OrthoDB" id="330499at2759"/>
<feature type="compositionally biased region" description="Basic and acidic residues" evidence="3">
    <location>
        <begin position="212"/>
        <end position="224"/>
    </location>
</feature>
<dbReference type="GO" id="GO:0005861">
    <property type="term" value="C:troponin complex"/>
    <property type="evidence" value="ECO:0007669"/>
    <property type="project" value="InterPro"/>
</dbReference>
<dbReference type="InterPro" id="IPR038077">
    <property type="entry name" value="Troponin_sf"/>
</dbReference>
<dbReference type="GO" id="GO:0045214">
    <property type="term" value="P:sarcomere organization"/>
    <property type="evidence" value="ECO:0007669"/>
    <property type="project" value="UniProtKB-ARBA"/>
</dbReference>
<feature type="compositionally biased region" description="Basic and acidic residues" evidence="3">
    <location>
        <begin position="231"/>
        <end position="249"/>
    </location>
</feature>
<dbReference type="SUPFAM" id="SSF90250">
    <property type="entry name" value="Troponin coil-coiled subunits"/>
    <property type="match status" value="1"/>
</dbReference>
<organism evidence="4 5">
    <name type="scientific">Lepeophtheirus salmonis</name>
    <name type="common">Salmon louse</name>
    <name type="synonym">Caligus salmonis</name>
    <dbReference type="NCBI Taxonomy" id="72036"/>
    <lineage>
        <taxon>Eukaryota</taxon>
        <taxon>Metazoa</taxon>
        <taxon>Ecdysozoa</taxon>
        <taxon>Arthropoda</taxon>
        <taxon>Crustacea</taxon>
        <taxon>Multicrustacea</taxon>
        <taxon>Hexanauplia</taxon>
        <taxon>Copepoda</taxon>
        <taxon>Siphonostomatoida</taxon>
        <taxon>Caligidae</taxon>
        <taxon>Lepeophtheirus</taxon>
    </lineage>
</organism>
<keyword evidence="5" id="KW-1185">Reference proteome</keyword>
<evidence type="ECO:0000313" key="4">
    <source>
        <dbReference type="EMBL" id="CAF3022923.1"/>
    </source>
</evidence>
<proteinExistence type="inferred from homology"/>
<dbReference type="InterPro" id="IPR027707">
    <property type="entry name" value="TNNT"/>
</dbReference>
<evidence type="ECO:0000256" key="2">
    <source>
        <dbReference type="ARBA" id="ARBA00008330"/>
    </source>
</evidence>
<feature type="region of interest" description="Disordered" evidence="3">
    <location>
        <begin position="1"/>
        <end position="142"/>
    </location>
</feature>
<feature type="compositionally biased region" description="Basic and acidic residues" evidence="3">
    <location>
        <begin position="187"/>
        <end position="202"/>
    </location>
</feature>
<feature type="compositionally biased region" description="Basic and acidic residues" evidence="3">
    <location>
        <begin position="28"/>
        <end position="42"/>
    </location>
</feature>
<accession>A0A7R8D449</accession>